<feature type="domain" description="DUF58" evidence="2">
    <location>
        <begin position="193"/>
        <end position="266"/>
    </location>
</feature>
<sequence length="385" mass="40792">MRALIAVVTPLGRLIAVCSVLVWVLGALLGWVEMVLIAVTGLVTFALSCLLTIGTAAVRVQVSLSKRRVVAGGSSSCRVQVEQAGRNRFLPYALEVPVGTGVETFDVIGKQGHDHTFPITTERRGVIVVGPATTVRGDPLGLLRRTVVLREPEELFVHPVTTALRSFGTGLLRDLEGRTTNDMSMSDLAFHALREYAPGDDRRYIHWRSSAKASTVDSKFLVRQFLDTRRAHFAIVVDGSPVAFPDAEDFEIAVSAGASIAVRAALDDIDTTVVAAGQVAHKQGKHRLLDSFSRASFGPVALPELTARAAGVSSGATLAILITGAVPSFSDLRRAAAAFAPEVPKVVLRVDPSAATALKPSTALTVLTLRQLSDLPALLAGGAPR</sequence>
<reference evidence="3 4" key="1">
    <citation type="submission" date="2019-07" db="EMBL/GenBank/DDBJ databases">
        <title>Lentzea xizangensis sp. nov., isolated from Qinghai-Tibetan Plateau Soils.</title>
        <authorList>
            <person name="Huang J."/>
        </authorList>
    </citation>
    <scope>NUCLEOTIDE SEQUENCE [LARGE SCALE GENOMIC DNA]</scope>
    <source>
        <strain evidence="3 4">FXJ1.1311</strain>
    </source>
</reference>
<organism evidence="3 4">
    <name type="scientific">Lentzea tibetensis</name>
    <dbReference type="NCBI Taxonomy" id="2591470"/>
    <lineage>
        <taxon>Bacteria</taxon>
        <taxon>Bacillati</taxon>
        <taxon>Actinomycetota</taxon>
        <taxon>Actinomycetes</taxon>
        <taxon>Pseudonocardiales</taxon>
        <taxon>Pseudonocardiaceae</taxon>
        <taxon>Lentzea</taxon>
    </lineage>
</organism>
<feature type="transmembrane region" description="Helical" evidence="1">
    <location>
        <begin position="12"/>
        <end position="31"/>
    </location>
</feature>
<evidence type="ECO:0000259" key="2">
    <source>
        <dbReference type="Pfam" id="PF01882"/>
    </source>
</evidence>
<keyword evidence="4" id="KW-1185">Reference proteome</keyword>
<name>A0A563F257_9PSEU</name>
<dbReference type="Proteomes" id="UP000316639">
    <property type="component" value="Unassembled WGS sequence"/>
</dbReference>
<evidence type="ECO:0000313" key="4">
    <source>
        <dbReference type="Proteomes" id="UP000316639"/>
    </source>
</evidence>
<accession>A0A563F257</accession>
<keyword evidence="1" id="KW-0812">Transmembrane</keyword>
<dbReference type="PANTHER" id="PTHR34351">
    <property type="entry name" value="SLR1927 PROTEIN-RELATED"/>
    <property type="match status" value="1"/>
</dbReference>
<dbReference type="AlphaFoldDB" id="A0A563F257"/>
<gene>
    <name evidence="3" type="ORF">FKR81_00350</name>
</gene>
<comment type="caution">
    <text evidence="3">The sequence shown here is derived from an EMBL/GenBank/DDBJ whole genome shotgun (WGS) entry which is preliminary data.</text>
</comment>
<dbReference type="Pfam" id="PF01882">
    <property type="entry name" value="DUF58"/>
    <property type="match status" value="1"/>
</dbReference>
<dbReference type="EMBL" id="VOBR01000001">
    <property type="protein sequence ID" value="TWP54057.1"/>
    <property type="molecule type" value="Genomic_DNA"/>
</dbReference>
<dbReference type="PANTHER" id="PTHR34351:SF1">
    <property type="entry name" value="SLR1927 PROTEIN"/>
    <property type="match status" value="1"/>
</dbReference>
<dbReference type="RefSeq" id="WP_146348840.1">
    <property type="nucleotide sequence ID" value="NZ_VOBR01000001.1"/>
</dbReference>
<dbReference type="InterPro" id="IPR002881">
    <property type="entry name" value="DUF58"/>
</dbReference>
<proteinExistence type="predicted"/>
<feature type="transmembrane region" description="Helical" evidence="1">
    <location>
        <begin position="37"/>
        <end position="58"/>
    </location>
</feature>
<dbReference type="OrthoDB" id="9812729at2"/>
<evidence type="ECO:0000256" key="1">
    <source>
        <dbReference type="SAM" id="Phobius"/>
    </source>
</evidence>
<keyword evidence="1" id="KW-1133">Transmembrane helix</keyword>
<protein>
    <submittedName>
        <fullName evidence="3">DUF58 domain-containing protein</fullName>
    </submittedName>
</protein>
<evidence type="ECO:0000313" key="3">
    <source>
        <dbReference type="EMBL" id="TWP54057.1"/>
    </source>
</evidence>
<keyword evidence="1" id="KW-0472">Membrane</keyword>